<accession>A0A3Q1FZH7</accession>
<dbReference type="InterPro" id="IPR050836">
    <property type="entry name" value="SDS22/Internalin_LRR"/>
</dbReference>
<evidence type="ECO:0000256" key="2">
    <source>
        <dbReference type="ARBA" id="ARBA00022737"/>
    </source>
</evidence>
<feature type="compositionally biased region" description="Basic and acidic residues" evidence="3">
    <location>
        <begin position="462"/>
        <end position="524"/>
    </location>
</feature>
<evidence type="ECO:0000256" key="3">
    <source>
        <dbReference type="SAM" id="MobiDB-lite"/>
    </source>
</evidence>
<feature type="compositionally biased region" description="Polar residues" evidence="3">
    <location>
        <begin position="602"/>
        <end position="617"/>
    </location>
</feature>
<keyword evidence="2" id="KW-0677">Repeat</keyword>
<dbReference type="Gene3D" id="1.20.5.190">
    <property type="match status" value="1"/>
</dbReference>
<dbReference type="InParanoid" id="A0A3Q1FZH7"/>
<organism evidence="4 5">
    <name type="scientific">Acanthochromis polyacanthus</name>
    <name type="common">spiny chromis</name>
    <dbReference type="NCBI Taxonomy" id="80966"/>
    <lineage>
        <taxon>Eukaryota</taxon>
        <taxon>Metazoa</taxon>
        <taxon>Chordata</taxon>
        <taxon>Craniata</taxon>
        <taxon>Vertebrata</taxon>
        <taxon>Euteleostomi</taxon>
        <taxon>Actinopterygii</taxon>
        <taxon>Neopterygii</taxon>
        <taxon>Teleostei</taxon>
        <taxon>Neoteleostei</taxon>
        <taxon>Acanthomorphata</taxon>
        <taxon>Ovalentaria</taxon>
        <taxon>Pomacentridae</taxon>
        <taxon>Acanthochromis</taxon>
    </lineage>
</organism>
<dbReference type="InterPro" id="IPR001611">
    <property type="entry name" value="Leu-rich_rpt"/>
</dbReference>
<dbReference type="PROSITE" id="PS51450">
    <property type="entry name" value="LRR"/>
    <property type="match status" value="4"/>
</dbReference>
<proteinExistence type="predicted"/>
<keyword evidence="1" id="KW-0433">Leucine-rich repeat</keyword>
<feature type="compositionally biased region" description="Basic and acidic residues" evidence="3">
    <location>
        <begin position="417"/>
        <end position="438"/>
    </location>
</feature>
<dbReference type="SMART" id="SM00365">
    <property type="entry name" value="LRR_SD22"/>
    <property type="match status" value="7"/>
</dbReference>
<dbReference type="Proteomes" id="UP000257200">
    <property type="component" value="Unplaced"/>
</dbReference>
<feature type="region of interest" description="Disordered" evidence="3">
    <location>
        <begin position="1254"/>
        <end position="1279"/>
    </location>
</feature>
<dbReference type="PROSITE" id="PS50096">
    <property type="entry name" value="IQ"/>
    <property type="match status" value="1"/>
</dbReference>
<feature type="compositionally biased region" description="Low complexity" evidence="3">
    <location>
        <begin position="618"/>
        <end position="637"/>
    </location>
</feature>
<dbReference type="SUPFAM" id="SSF52058">
    <property type="entry name" value="L domain-like"/>
    <property type="match status" value="1"/>
</dbReference>
<name>A0A3Q1FZH7_9TELE</name>
<feature type="region of interest" description="Disordered" evidence="3">
    <location>
        <begin position="599"/>
        <end position="656"/>
    </location>
</feature>
<dbReference type="Gene3D" id="3.80.10.10">
    <property type="entry name" value="Ribonuclease Inhibitor"/>
    <property type="match status" value="2"/>
</dbReference>
<dbReference type="PANTHER" id="PTHR46652">
    <property type="entry name" value="LEUCINE-RICH REPEAT AND IQ DOMAIN-CONTAINING PROTEIN 1-RELATED"/>
    <property type="match status" value="1"/>
</dbReference>
<evidence type="ECO:0000313" key="5">
    <source>
        <dbReference type="Proteomes" id="UP000257200"/>
    </source>
</evidence>
<dbReference type="STRING" id="80966.ENSAPOP00000022833"/>
<reference evidence="4" key="2">
    <citation type="submission" date="2025-09" db="UniProtKB">
        <authorList>
            <consortium name="Ensembl"/>
        </authorList>
    </citation>
    <scope>IDENTIFICATION</scope>
</reference>
<dbReference type="GeneTree" id="ENSGT00940000163898"/>
<feature type="compositionally biased region" description="Basic and acidic residues" evidence="3">
    <location>
        <begin position="534"/>
        <end position="587"/>
    </location>
</feature>
<keyword evidence="5" id="KW-1185">Reference proteome</keyword>
<dbReference type="InterPro" id="IPR003591">
    <property type="entry name" value="Leu-rich_rpt_typical-subtyp"/>
</dbReference>
<feature type="region of interest" description="Disordered" evidence="3">
    <location>
        <begin position="1579"/>
        <end position="1631"/>
    </location>
</feature>
<feature type="region of interest" description="Disordered" evidence="3">
    <location>
        <begin position="417"/>
        <end position="587"/>
    </location>
</feature>
<dbReference type="PANTHER" id="PTHR46652:SF7">
    <property type="entry name" value="LEUCINE-RICH REPEAT AND IQ DOMAIN-CONTAINING PROTEIN 1"/>
    <property type="match status" value="1"/>
</dbReference>
<protein>
    <submittedName>
        <fullName evidence="4">Leucine rich repeats and IQ motif containing 1</fullName>
    </submittedName>
</protein>
<reference evidence="4" key="1">
    <citation type="submission" date="2025-08" db="UniProtKB">
        <authorList>
            <consortium name="Ensembl"/>
        </authorList>
    </citation>
    <scope>IDENTIFICATION</scope>
</reference>
<feature type="compositionally biased region" description="Basic and acidic residues" evidence="3">
    <location>
        <begin position="354"/>
        <end position="377"/>
    </location>
</feature>
<dbReference type="Pfam" id="PF13855">
    <property type="entry name" value="LRR_8"/>
    <property type="match status" value="1"/>
</dbReference>
<evidence type="ECO:0000313" key="4">
    <source>
        <dbReference type="Ensembl" id="ENSAPOP00000022833.1"/>
    </source>
</evidence>
<dbReference type="SMART" id="SM00369">
    <property type="entry name" value="LRR_TYP"/>
    <property type="match status" value="4"/>
</dbReference>
<feature type="compositionally biased region" description="Basic and acidic residues" evidence="3">
    <location>
        <begin position="1259"/>
        <end position="1268"/>
    </location>
</feature>
<feature type="compositionally biased region" description="Basic and acidic residues" evidence="3">
    <location>
        <begin position="231"/>
        <end position="345"/>
    </location>
</feature>
<dbReference type="Ensembl" id="ENSAPOT00000012831.1">
    <property type="protein sequence ID" value="ENSAPOP00000022833.1"/>
    <property type="gene ID" value="ENSAPOG00000004217.1"/>
</dbReference>
<evidence type="ECO:0000256" key="1">
    <source>
        <dbReference type="ARBA" id="ARBA00022614"/>
    </source>
</evidence>
<dbReference type="CDD" id="cd23767">
    <property type="entry name" value="IQCD"/>
    <property type="match status" value="1"/>
</dbReference>
<sequence>MTDANEMCESVMLELSKLVLSDTDETTEEQQRFSCHEEAALDDFPASLLSYFETSKSRAAACEKSILEELEDLTASHHTDGAVDLHNGLNKDMMKLNGQNVYETENEVNKSDDQLYHALAETQALFAHSVPLSPNDEDEAGTDEFMDNESDLVLRISECEAEREKRHCKELQEKEQRRQREMDFQEELRKIMEAEKLHQTELEVMERKAQERLEQELLLQQELMSNLQKQVEQERRRIEEEQKRKIKEEEEKRKREEEEEEEKRKREEEDIRHRLEERERMEEEEKRKILEKRLEEEEGRRKKEEEWRIKEEEEEKRKNEEKEMRKKEEERKIKEIQLQEEEKRRQVGVKKREKKEEEKKNEKEEEDETINRDDKMNMMEEEEMQLKAEQRFMELEKEMRDEEEGRMTEVLEVLMKQREKKGKEMKRENDEERRKPEVQGKMMDGQIRRKEMGTRRIQMQLNRDEEKKKDEELRHSLENKDITRNEEEKKTKEEELIERQEEDMRRYEKDEEYRDTKEKIRSEQEMEGNIEYEADNRLKEQNTETKDKERMQEEVKKRQEKDDMGIKEGEARNKQTDNRHNLDMVKENIKMEERILKEEGESLNSQNENTGSTEDSMTSQLGGNTTLTSSSSAPLPSEFTARPTSSVAANQHDPQRNISQISLHKTIAQPDPAGNPGTSSCPLPTCLPEHTEQKMLLWMKNCISWSKLSLQNRRKEKGSTWSRRGLRRAAEASSLPPLCPHTLLQSTGWKSLHEVTMMTLEDLPGCNLSTLVQCTQLRSLTLRRCGLKSLEGISQLQELCYIDLQENDISFVDCENMTSLRVLRLAHNKLTSIHGLSGADSLDVLDLSHNSITRIAGLESVRRLQRLSVDHNQLISTKGLKDVYTLLHLDCSHNHLARVEGLENNALLHTLDLRGNSLAEPPILKNQVLLRELHLDDNSISSLHGLAACWLPLLQHLSAAQNRITQLPPMSDFLSLEKLDLSFNCLSELCNVCENLEGCEFLQEVHLMGNPLQHESGWRSTLQRVVPGLRTIDSQQTDSFLSSPAVQRVSLASGSFLTFCQAQLQQTHSLQQSHSRELSNASSPLEALKNVCQHFTMTLKLAENQRLAQEYGDTTVCDEHWVVDQTPLEQTPHMDSVIAENCTEFPKMKDNNRTPTVFPSVDNIRCSYWSLEDNPAAESQCDALDSVTVGPKTGPTVTKTNCDSIHVFATMGKTNSFSFDKSPVLNHQDSDLKNAAAVVIQQWWRKYKGNINAPSFSEKGGEGGERGGDGGTPESGPSYINKRAVGRDYAATVIQAFWRSFTLRRRLASALAAVKCPGDGEDDTFEEVDEFVFDEAALEKHWALTLSEDSPATHYPVSEQPLSLKPLSSCLNRSQFIFPPPLVQSPRQAWVSGEHVDLAAQRISPEISNRITSPPSTSVLSGLSERSEKIMEEWGFTDSHTALLMLKRAQKMKSKKQQQKKHRDPFVRLALFKNCNYQTGPVAARNRLTRHDGNYVKVGEAELGLQQAEKTEQMKLGQAQQCRHSESEHFLPEINSSILSGGRVQLVADPAYADCHHHTGGLWANSSFSVQPCKVKCSPRRNSLGHARKEVPSPKRVTSAPSKKERISFRDNPVQLSGGWGGGKKRDRVYK</sequence>
<dbReference type="InterPro" id="IPR032675">
    <property type="entry name" value="LRR_dom_sf"/>
</dbReference>
<feature type="region of interest" description="Disordered" evidence="3">
    <location>
        <begin position="228"/>
        <end position="377"/>
    </location>
</feature>